<keyword evidence="1" id="KW-0472">Membrane</keyword>
<reference evidence="2 3" key="1">
    <citation type="submission" date="2013-03" db="EMBL/GenBank/DDBJ databases">
        <authorList>
            <person name="Linke B."/>
        </authorList>
    </citation>
    <scope>NUCLEOTIDE SEQUENCE [LARGE SCALE GENOMIC DNA]</scope>
    <source>
        <strain evidence="2 3">B13</strain>
    </source>
</reference>
<dbReference type="InterPro" id="IPR007359">
    <property type="entry name" value="SigmaE_reg_RseC_MucC"/>
</dbReference>
<dbReference type="InterPro" id="IPR026268">
    <property type="entry name" value="RseC"/>
</dbReference>
<proteinExistence type="predicted"/>
<dbReference type="KEGG" id="pkc:PKB_1414"/>
<dbReference type="PIRSF" id="PIRSF004923">
    <property type="entry name" value="RseC"/>
    <property type="match status" value="1"/>
</dbReference>
<dbReference type="PANTHER" id="PTHR35867:SF1">
    <property type="entry name" value="PROTEIN RSEC"/>
    <property type="match status" value="1"/>
</dbReference>
<dbReference type="AlphaFoldDB" id="A0A024HD32"/>
<dbReference type="STRING" id="1301098.PKB_1414"/>
<keyword evidence="1" id="KW-1133">Transmembrane helix</keyword>
<dbReference type="RefSeq" id="WP_043250227.1">
    <property type="nucleotide sequence ID" value="NZ_HG322950.1"/>
</dbReference>
<dbReference type="OrthoDB" id="9795854at2"/>
<dbReference type="Proteomes" id="UP000025241">
    <property type="component" value="Chromosome I"/>
</dbReference>
<keyword evidence="1" id="KW-0812">Transmembrane</keyword>
<evidence type="ECO:0000256" key="1">
    <source>
        <dbReference type="SAM" id="Phobius"/>
    </source>
</evidence>
<dbReference type="PATRIC" id="fig|1301098.3.peg.1404"/>
<dbReference type="HOGENOM" id="CLU_124911_0_2_6"/>
<feature type="transmembrane region" description="Helical" evidence="1">
    <location>
        <begin position="80"/>
        <end position="100"/>
    </location>
</feature>
<feature type="transmembrane region" description="Helical" evidence="1">
    <location>
        <begin position="106"/>
        <end position="122"/>
    </location>
</feature>
<evidence type="ECO:0000313" key="2">
    <source>
        <dbReference type="EMBL" id="CDF82776.1"/>
    </source>
</evidence>
<keyword evidence="3" id="KW-1185">Reference proteome</keyword>
<sequence length="151" mass="16057">MIEERGRVVGVEPGAVWVETLRQSTCSSCAANAGCGRGVLQRLGAGASRGQVRALCDLHLNMGDSVVLGLREDLLLKSALMFYLLPLLGLLSGALLAQCYGLSDSWLIVAGLAGFLAAWLLVRRHARRHLDDPASQPVVLRALITRAEGPA</sequence>
<name>A0A024HD32_PSEKB</name>
<evidence type="ECO:0000313" key="3">
    <source>
        <dbReference type="Proteomes" id="UP000025241"/>
    </source>
</evidence>
<dbReference type="eggNOG" id="COG3086">
    <property type="taxonomic scope" value="Bacteria"/>
</dbReference>
<reference evidence="2 3" key="2">
    <citation type="submission" date="2014-05" db="EMBL/GenBank/DDBJ databases">
        <title>Genome sequence of the 3-chlorobenzoate degrading bacterium Pseudomonas knackmussii B13 shows multiple evidence for horizontal gene transfer.</title>
        <authorList>
            <person name="Miyazaki R."/>
            <person name="Bertelli C."/>
            <person name="Falquet L."/>
            <person name="Robinson-Rechavi M."/>
            <person name="Gharib W."/>
            <person name="Roy S."/>
            <person name="Van der Meer J.R."/>
        </authorList>
    </citation>
    <scope>NUCLEOTIDE SEQUENCE [LARGE SCALE GENOMIC DNA]</scope>
    <source>
        <strain evidence="2 3">B13</strain>
    </source>
</reference>
<protein>
    <submittedName>
        <fullName evidence="2">Conserved hypothetical membrane protein</fullName>
    </submittedName>
</protein>
<organism evidence="2 3">
    <name type="scientific">Pseudomonas knackmussii (strain DSM 6978 / CCUG 54928 / LMG 23759 / B13)</name>
    <dbReference type="NCBI Taxonomy" id="1301098"/>
    <lineage>
        <taxon>Bacteria</taxon>
        <taxon>Pseudomonadati</taxon>
        <taxon>Pseudomonadota</taxon>
        <taxon>Gammaproteobacteria</taxon>
        <taxon>Pseudomonadales</taxon>
        <taxon>Pseudomonadaceae</taxon>
        <taxon>Pseudomonas</taxon>
    </lineage>
</organism>
<dbReference type="PANTHER" id="PTHR35867">
    <property type="entry name" value="PROTEIN RSEC"/>
    <property type="match status" value="1"/>
</dbReference>
<dbReference type="EMBL" id="HG322950">
    <property type="protein sequence ID" value="CDF82776.1"/>
    <property type="molecule type" value="Genomic_DNA"/>
</dbReference>
<accession>A0A024HD32</accession>
<dbReference type="Pfam" id="PF04246">
    <property type="entry name" value="RseC_MucC"/>
    <property type="match status" value="1"/>
</dbReference>
<gene>
    <name evidence="2" type="ORF">PKB_1414</name>
</gene>